<dbReference type="PANTHER" id="PTHR46929:SF33">
    <property type="entry name" value="L10-INTERACTING MYB DOMAIN-CONTAINING PROTEIN-LIKE ISOFORM X1"/>
    <property type="match status" value="1"/>
</dbReference>
<gene>
    <name evidence="4" type="primary">LOC105034772</name>
</gene>
<keyword evidence="3" id="KW-1185">Reference proteome</keyword>
<evidence type="ECO:0000256" key="1">
    <source>
        <dbReference type="SAM" id="MobiDB-lite"/>
    </source>
</evidence>
<protein>
    <submittedName>
        <fullName evidence="4">Uncharacterized protein LOC105034772 isoform X1</fullName>
    </submittedName>
</protein>
<feature type="compositionally biased region" description="Low complexity" evidence="1">
    <location>
        <begin position="295"/>
        <end position="307"/>
    </location>
</feature>
<dbReference type="OrthoDB" id="1301570at2759"/>
<dbReference type="Proteomes" id="UP000504607">
    <property type="component" value="Chromosome 2"/>
</dbReference>
<evidence type="ECO:0000259" key="2">
    <source>
        <dbReference type="Pfam" id="PF12776"/>
    </source>
</evidence>
<proteinExistence type="predicted"/>
<organism evidence="3 4">
    <name type="scientific">Elaeis guineensis var. tenera</name>
    <name type="common">Oil palm</name>
    <dbReference type="NCBI Taxonomy" id="51953"/>
    <lineage>
        <taxon>Eukaryota</taxon>
        <taxon>Viridiplantae</taxon>
        <taxon>Streptophyta</taxon>
        <taxon>Embryophyta</taxon>
        <taxon>Tracheophyta</taxon>
        <taxon>Spermatophyta</taxon>
        <taxon>Magnoliopsida</taxon>
        <taxon>Liliopsida</taxon>
        <taxon>Arecaceae</taxon>
        <taxon>Arecoideae</taxon>
        <taxon>Cocoseae</taxon>
        <taxon>Elaeidinae</taxon>
        <taxon>Elaeis</taxon>
    </lineage>
</organism>
<name>A0A6I9QH03_ELAGV</name>
<feature type="region of interest" description="Disordered" evidence="1">
    <location>
        <begin position="295"/>
        <end position="317"/>
    </location>
</feature>
<reference evidence="4" key="1">
    <citation type="submission" date="2025-08" db="UniProtKB">
        <authorList>
            <consortium name="RefSeq"/>
        </authorList>
    </citation>
    <scope>IDENTIFICATION</scope>
</reference>
<dbReference type="AlphaFoldDB" id="A0A6I9QH03"/>
<evidence type="ECO:0000313" key="4">
    <source>
        <dbReference type="RefSeq" id="XP_010908352.1"/>
    </source>
</evidence>
<feature type="domain" description="Myb/SANT-like" evidence="2">
    <location>
        <begin position="117"/>
        <end position="202"/>
    </location>
</feature>
<evidence type="ECO:0000313" key="3">
    <source>
        <dbReference type="Proteomes" id="UP000504607"/>
    </source>
</evidence>
<sequence length="404" mass="44808">MALFAATQLGHLIPLPSPAPRNPRSTLFLCCHSPESSLISFSSSTRAPSATVGCATNGRPRCLSAMAAPNLAESLSGAERLHLGVQNIMEELDASQTACDQQTSPSSGSQQTCKKFKWKSEMSKFLLRFLVDQVAVGMKVDMSFKRNALVAAAEAVSQKFKIKCDETDVEKRLKTLKTRWNKIQRLKCLSGASWDPVARMISLGTSAYQDHVRAHPRDACLLNNPIDNYDELAIICGDDQANGKFTEDKNQYIGSIDREIKGQHQKNMQGLVDIEQVAKSSSNQVRGHCQQEPAISPAAASPNPSLDSCRRATSSRTKRQEVADVDIQSLVMKIGELIDAIKTLKPRNYSEEIWEAIKACDYNERLSVTALEYLLKNEIEGKIFLVRSSESRKEWLSKFFSSFL</sequence>
<dbReference type="RefSeq" id="XP_010908352.1">
    <property type="nucleotide sequence ID" value="XM_010910050.3"/>
</dbReference>
<accession>A0A6I9QH03</accession>
<dbReference type="InParanoid" id="A0A6I9QH03"/>
<dbReference type="PANTHER" id="PTHR46929">
    <property type="entry name" value="EXPRESSED PROTEIN"/>
    <property type="match status" value="1"/>
</dbReference>
<dbReference type="InterPro" id="IPR024752">
    <property type="entry name" value="Myb/SANT-like_dom"/>
</dbReference>
<dbReference type="Pfam" id="PF12776">
    <property type="entry name" value="Myb_DNA-bind_3"/>
    <property type="match status" value="1"/>
</dbReference>
<dbReference type="GeneID" id="105034772"/>
<dbReference type="KEGG" id="egu:105034772"/>